<protein>
    <submittedName>
        <fullName evidence="1">Uncharacterized protein</fullName>
    </submittedName>
</protein>
<sequence length="58" mass="6155">MPRSPASTGFHHDLVQIPIDDVAPTPGRARDPGRVAGTLVREARTLAVELLGPDDVRG</sequence>
<keyword evidence="2" id="KW-1185">Reference proteome</keyword>
<comment type="caution">
    <text evidence="1">The sequence shown here is derived from an EMBL/GenBank/DDBJ whole genome shotgun (WGS) entry which is preliminary data.</text>
</comment>
<gene>
    <name evidence="1" type="ORF">LQ327_31540</name>
</gene>
<proteinExistence type="predicted"/>
<name>A0ABS8PI07_9PSEU</name>
<reference evidence="1 2" key="1">
    <citation type="submission" date="2021-11" db="EMBL/GenBank/DDBJ databases">
        <title>Draft genome sequence of Actinomycetospora sp. SF1 isolated from the rhizosphere soil.</title>
        <authorList>
            <person name="Duangmal K."/>
            <person name="Chantavorakit T."/>
        </authorList>
    </citation>
    <scope>NUCLEOTIDE SEQUENCE [LARGE SCALE GENOMIC DNA]</scope>
    <source>
        <strain evidence="1 2">TBRC 5722</strain>
    </source>
</reference>
<evidence type="ECO:0000313" key="2">
    <source>
        <dbReference type="Proteomes" id="UP001199469"/>
    </source>
</evidence>
<dbReference type="RefSeq" id="WP_230740361.1">
    <property type="nucleotide sequence ID" value="NZ_JAJNDB010000010.1"/>
</dbReference>
<accession>A0ABS8PI07</accession>
<dbReference type="EMBL" id="JAJNDB010000010">
    <property type="protein sequence ID" value="MCD2197913.1"/>
    <property type="molecule type" value="Genomic_DNA"/>
</dbReference>
<dbReference type="Proteomes" id="UP001199469">
    <property type="component" value="Unassembled WGS sequence"/>
</dbReference>
<evidence type="ECO:0000313" key="1">
    <source>
        <dbReference type="EMBL" id="MCD2197913.1"/>
    </source>
</evidence>
<organism evidence="1 2">
    <name type="scientific">Actinomycetospora endophytica</name>
    <dbReference type="NCBI Taxonomy" id="2291215"/>
    <lineage>
        <taxon>Bacteria</taxon>
        <taxon>Bacillati</taxon>
        <taxon>Actinomycetota</taxon>
        <taxon>Actinomycetes</taxon>
        <taxon>Pseudonocardiales</taxon>
        <taxon>Pseudonocardiaceae</taxon>
        <taxon>Actinomycetospora</taxon>
    </lineage>
</organism>